<evidence type="ECO:0000256" key="3">
    <source>
        <dbReference type="ARBA" id="ARBA00009595"/>
    </source>
</evidence>
<proteinExistence type="inferred from homology"/>
<dbReference type="Gene3D" id="3.90.79.10">
    <property type="entry name" value="Nucleoside Triphosphate Pyrophosphohydrolase"/>
    <property type="match status" value="1"/>
</dbReference>
<evidence type="ECO:0000313" key="10">
    <source>
        <dbReference type="Proteomes" id="UP001177160"/>
    </source>
</evidence>
<dbReference type="InterPro" id="IPR050241">
    <property type="entry name" value="NAD-cap_RNA_hydrolase_NudC"/>
</dbReference>
<evidence type="ECO:0000256" key="6">
    <source>
        <dbReference type="ARBA" id="ARBA00022842"/>
    </source>
</evidence>
<organism evidence="9 10">
    <name type="scientific">Paracholeplasma manati</name>
    <dbReference type="NCBI Taxonomy" id="591373"/>
    <lineage>
        <taxon>Bacteria</taxon>
        <taxon>Bacillati</taxon>
        <taxon>Mycoplasmatota</taxon>
        <taxon>Mollicutes</taxon>
        <taxon>Acholeplasmatales</taxon>
        <taxon>Acholeplasmataceae</taxon>
        <taxon>Paracholeplasma</taxon>
    </lineage>
</organism>
<keyword evidence="10" id="KW-1185">Reference proteome</keyword>
<evidence type="ECO:0000256" key="4">
    <source>
        <dbReference type="ARBA" id="ARBA00022723"/>
    </source>
</evidence>
<evidence type="ECO:0000256" key="2">
    <source>
        <dbReference type="ARBA" id="ARBA00001947"/>
    </source>
</evidence>
<comment type="catalytic activity">
    <reaction evidence="7">
        <text>a 5'-end NAD(+)-phospho-ribonucleoside in mRNA + H2O = a 5'-end phospho-adenosine-phospho-ribonucleoside in mRNA + beta-nicotinamide D-ribonucleotide + 2 H(+)</text>
        <dbReference type="Rhea" id="RHEA:60876"/>
        <dbReference type="Rhea" id="RHEA-COMP:15698"/>
        <dbReference type="Rhea" id="RHEA-COMP:15719"/>
        <dbReference type="ChEBI" id="CHEBI:14649"/>
        <dbReference type="ChEBI" id="CHEBI:15377"/>
        <dbReference type="ChEBI" id="CHEBI:15378"/>
        <dbReference type="ChEBI" id="CHEBI:144029"/>
        <dbReference type="ChEBI" id="CHEBI:144051"/>
    </reaction>
    <physiologicalReaction direction="left-to-right" evidence="7">
        <dbReference type="Rhea" id="RHEA:60877"/>
    </physiologicalReaction>
</comment>
<comment type="caution">
    <text evidence="9">The sequence shown here is derived from an EMBL/GenBank/DDBJ whole genome shotgun (WGS) entry which is preliminary data.</text>
</comment>
<evidence type="ECO:0000256" key="7">
    <source>
        <dbReference type="ARBA" id="ARBA00023679"/>
    </source>
</evidence>
<evidence type="ECO:0000256" key="1">
    <source>
        <dbReference type="ARBA" id="ARBA00001946"/>
    </source>
</evidence>
<keyword evidence="5" id="KW-0378">Hydrolase</keyword>
<dbReference type="InterPro" id="IPR000086">
    <property type="entry name" value="NUDIX_hydrolase_dom"/>
</dbReference>
<dbReference type="Proteomes" id="UP001177160">
    <property type="component" value="Unassembled WGS sequence"/>
</dbReference>
<dbReference type="SUPFAM" id="SSF55811">
    <property type="entry name" value="Nudix"/>
    <property type="match status" value="1"/>
</dbReference>
<dbReference type="EMBL" id="JAOVQM010000002">
    <property type="protein sequence ID" value="MCV2231823.1"/>
    <property type="molecule type" value="Genomic_DNA"/>
</dbReference>
<comment type="cofactor">
    <cofactor evidence="1">
        <name>Mg(2+)</name>
        <dbReference type="ChEBI" id="CHEBI:18420"/>
    </cofactor>
</comment>
<dbReference type="RefSeq" id="WP_263607976.1">
    <property type="nucleotide sequence ID" value="NZ_JAOVQM010000002.1"/>
</dbReference>
<evidence type="ECO:0000256" key="5">
    <source>
        <dbReference type="ARBA" id="ARBA00022801"/>
    </source>
</evidence>
<protein>
    <submittedName>
        <fullName evidence="9">NUDIX domain-containing protein</fullName>
    </submittedName>
</protein>
<keyword evidence="4" id="KW-0479">Metal-binding</keyword>
<feature type="domain" description="Nudix hydrolase" evidence="8">
    <location>
        <begin position="37"/>
        <end position="162"/>
    </location>
</feature>
<dbReference type="PROSITE" id="PS00893">
    <property type="entry name" value="NUDIX_BOX"/>
    <property type="match status" value="1"/>
</dbReference>
<accession>A0ABT2Y5U9</accession>
<comment type="similarity">
    <text evidence="3">Belongs to the Nudix hydrolase family. NudC subfamily.</text>
</comment>
<name>A0ABT2Y5U9_9MOLU</name>
<dbReference type="PANTHER" id="PTHR42904:SF6">
    <property type="entry name" value="NAD-CAPPED RNA HYDROLASE NUDT12"/>
    <property type="match status" value="1"/>
</dbReference>
<sequence>MKSIYCPHCGQLLHTKEIGDEGLVPFCEGCHKPIFEHSPVCILTMVINEYNEVALLKQDYVSKQHLVFVAGYYKPGESAENTVKREVYEEIGQTVDELTYLESFYHERLDTLFLCYISKVKKAPFKLSSEVDDVNWYLLPIDESLLNPLGVAYRIYQRYKTL</sequence>
<dbReference type="InterPro" id="IPR020084">
    <property type="entry name" value="NUDIX_hydrolase_CS"/>
</dbReference>
<gene>
    <name evidence="9" type="ORF">N7548_03175</name>
</gene>
<dbReference type="PANTHER" id="PTHR42904">
    <property type="entry name" value="NUDIX HYDROLASE, NUDC SUBFAMILY"/>
    <property type="match status" value="1"/>
</dbReference>
<evidence type="ECO:0000259" key="8">
    <source>
        <dbReference type="PROSITE" id="PS51462"/>
    </source>
</evidence>
<evidence type="ECO:0000313" key="9">
    <source>
        <dbReference type="EMBL" id="MCV2231823.1"/>
    </source>
</evidence>
<reference evidence="9" key="1">
    <citation type="submission" date="2022-09" db="EMBL/GenBank/DDBJ databases">
        <title>Novel Mycoplasma species identified in domestic and wild animals.</title>
        <authorList>
            <person name="Volokhov D.V."/>
            <person name="Furtak V.A."/>
            <person name="Zagorodnyaya T.A."/>
        </authorList>
    </citation>
    <scope>NUCLEOTIDE SEQUENCE</scope>
    <source>
        <strain evidence="9">Oakley</strain>
    </source>
</reference>
<keyword evidence="6" id="KW-0460">Magnesium</keyword>
<dbReference type="InterPro" id="IPR015797">
    <property type="entry name" value="NUDIX_hydrolase-like_dom_sf"/>
</dbReference>
<dbReference type="PROSITE" id="PS51462">
    <property type="entry name" value="NUDIX"/>
    <property type="match status" value="1"/>
</dbReference>
<comment type="cofactor">
    <cofactor evidence="2">
        <name>Zn(2+)</name>
        <dbReference type="ChEBI" id="CHEBI:29105"/>
    </cofactor>
</comment>
<dbReference type="Pfam" id="PF00293">
    <property type="entry name" value="NUDIX"/>
    <property type="match status" value="1"/>
</dbReference>